<accession>A0A6J5DL72</accession>
<gene>
    <name evidence="1" type="ORF">LMG29542_02213</name>
</gene>
<organism evidence="1 2">
    <name type="scientific">Paraburkholderia humisilvae</name>
    <dbReference type="NCBI Taxonomy" id="627669"/>
    <lineage>
        <taxon>Bacteria</taxon>
        <taxon>Pseudomonadati</taxon>
        <taxon>Pseudomonadota</taxon>
        <taxon>Betaproteobacteria</taxon>
        <taxon>Burkholderiales</taxon>
        <taxon>Burkholderiaceae</taxon>
        <taxon>Paraburkholderia</taxon>
    </lineage>
</organism>
<dbReference type="AlphaFoldDB" id="A0A6J5DL72"/>
<evidence type="ECO:0000313" key="1">
    <source>
        <dbReference type="EMBL" id="CAB3753991.1"/>
    </source>
</evidence>
<protein>
    <submittedName>
        <fullName evidence="1">Uncharacterized protein</fullName>
    </submittedName>
</protein>
<reference evidence="1 2" key="1">
    <citation type="submission" date="2020-04" db="EMBL/GenBank/DDBJ databases">
        <authorList>
            <person name="De Canck E."/>
        </authorList>
    </citation>
    <scope>NUCLEOTIDE SEQUENCE [LARGE SCALE GENOMIC DNA]</scope>
    <source>
        <strain evidence="1 2">LMG 29542</strain>
    </source>
</reference>
<sequence>MNQVHLQRSQTTSCEHARPYVVEVRSGEAVPHCPFETNFPTLETAESAAIELLNEDPEAREARVFHYSDESDPTQVKELKCIGRSEAVARKLREARVSVAQRVLDLYELDVDFDPRNVTHLGWNTADLQDLQCFIDAYYWVGNDMREARLQFHVKFDASGIVADAYAHDARNKVVGKRGDVRQGVADGNWPRSQLRSVAGIMPDGKMPEDRGGVSEIEAVLVQAIEASGFTVSGPTDSRAAEHGEPMWVCNARGALAQARVERRKRPPKRYAQPIGHTVDGFTVGHLATMNCSKAVGTIVGIGNPVSRRTIILEFDEPQPVDAPEGVTSRRFELDCRSISSTWAPPGGLKLSDSKAIALFPSGRFITDGDHRKVAEMFQPGDSPLEMEMIKRRIVGSFNALPGLVGVLMRADKESALWQAISKEGIADSYAIALSEAVIALGDSGIAEVAHRYELDPDAICAKQGVEVLVDSTSASPSSAI</sequence>
<dbReference type="EMBL" id="CADIKH010000009">
    <property type="protein sequence ID" value="CAB3753991.1"/>
    <property type="molecule type" value="Genomic_DNA"/>
</dbReference>
<evidence type="ECO:0000313" key="2">
    <source>
        <dbReference type="Proteomes" id="UP000494363"/>
    </source>
</evidence>
<proteinExistence type="predicted"/>
<name>A0A6J5DL72_9BURK</name>
<dbReference type="Proteomes" id="UP000494363">
    <property type="component" value="Unassembled WGS sequence"/>
</dbReference>
<dbReference type="RefSeq" id="WP_175226500.1">
    <property type="nucleotide sequence ID" value="NZ_CADIKH010000009.1"/>
</dbReference>
<keyword evidence="2" id="KW-1185">Reference proteome</keyword>